<dbReference type="Proteomes" id="UP000253383">
    <property type="component" value="Unassembled WGS sequence"/>
</dbReference>
<keyword evidence="3" id="KW-1185">Reference proteome</keyword>
<dbReference type="InterPro" id="IPR028994">
    <property type="entry name" value="Integrin_alpha_N"/>
</dbReference>
<feature type="compositionally biased region" description="Low complexity" evidence="1">
    <location>
        <begin position="168"/>
        <end position="178"/>
    </location>
</feature>
<feature type="compositionally biased region" description="Basic and acidic residues" evidence="1">
    <location>
        <begin position="57"/>
        <end position="78"/>
    </location>
</feature>
<dbReference type="EMBL" id="QOWE01000001">
    <property type="protein sequence ID" value="RCR71477.1"/>
    <property type="molecule type" value="Genomic_DNA"/>
</dbReference>
<evidence type="ECO:0000256" key="1">
    <source>
        <dbReference type="SAM" id="MobiDB-lite"/>
    </source>
</evidence>
<gene>
    <name evidence="2" type="ORF">DUE52_00650</name>
</gene>
<comment type="caution">
    <text evidence="2">The sequence shown here is derived from an EMBL/GenBank/DDBJ whole genome shotgun (WGS) entry which is preliminary data.</text>
</comment>
<evidence type="ECO:0000313" key="3">
    <source>
        <dbReference type="Proteomes" id="UP000253383"/>
    </source>
</evidence>
<organism evidence="2 3">
    <name type="scientific">Larkinella punicea</name>
    <dbReference type="NCBI Taxonomy" id="2315727"/>
    <lineage>
        <taxon>Bacteria</taxon>
        <taxon>Pseudomonadati</taxon>
        <taxon>Bacteroidota</taxon>
        <taxon>Cytophagia</taxon>
        <taxon>Cytophagales</taxon>
        <taxon>Spirosomataceae</taxon>
        <taxon>Larkinella</taxon>
    </lineage>
</organism>
<feature type="compositionally biased region" description="Basic and acidic residues" evidence="1">
    <location>
        <begin position="155"/>
        <end position="167"/>
    </location>
</feature>
<dbReference type="RefSeq" id="WP_114404009.1">
    <property type="nucleotide sequence ID" value="NZ_QOWE01000001.1"/>
</dbReference>
<dbReference type="AlphaFoldDB" id="A0A368JUZ3"/>
<protein>
    <submittedName>
        <fullName evidence="2">Uncharacterized protein</fullName>
    </submittedName>
</protein>
<feature type="region of interest" description="Disordered" evidence="1">
    <location>
        <begin position="51"/>
        <end position="98"/>
    </location>
</feature>
<sequence>MNSSSESFDHPTQAGKPGGKKLTAQQKATIFAGLGGVTLLAGGSALAWGMSQDGEINENHPETETKPASETRVEKPKPATESTPSKTETNNPTPSGEPMIATHVTDEMSFEDAFKTARQEVGPGGYFEWNGQLYNTYYKEEWNALSVEERQEYAATVRDEQTPETDHTTPPSSSTSSPAGQADIQVGDYEGRNVALADIDHDGDAEVIAFDATTGVVDINNDGLMDTRVELDPDTHQIVARAPLATPFEAPKMSNLNTDTTTPVSTEPTPEVEVITVTHEGVELNMADYDHDGYVDVAVYDHKIAVADTDGDHVFDTKMALDSTGNVVATAPLEKPFEAPTVESVSPEEDPTVATDYDNNADVSEWVA</sequence>
<accession>A0A368JUZ3</accession>
<feature type="region of interest" description="Disordered" evidence="1">
    <location>
        <begin position="334"/>
        <end position="368"/>
    </location>
</feature>
<feature type="compositionally biased region" description="Polar residues" evidence="1">
    <location>
        <begin position="80"/>
        <end position="94"/>
    </location>
</feature>
<dbReference type="SUPFAM" id="SSF69318">
    <property type="entry name" value="Integrin alpha N-terminal domain"/>
    <property type="match status" value="1"/>
</dbReference>
<feature type="region of interest" description="Disordered" evidence="1">
    <location>
        <begin position="1"/>
        <end position="21"/>
    </location>
</feature>
<name>A0A368JUZ3_9BACT</name>
<reference evidence="2 3" key="1">
    <citation type="submission" date="2018-07" db="EMBL/GenBank/DDBJ databases">
        <title>Genome analysis of Larkinella rosea.</title>
        <authorList>
            <person name="Zhou Z."/>
            <person name="Wang G."/>
        </authorList>
    </citation>
    <scope>NUCLEOTIDE SEQUENCE [LARGE SCALE GENOMIC DNA]</scope>
    <source>
        <strain evidence="3">zzj9</strain>
    </source>
</reference>
<evidence type="ECO:0000313" key="2">
    <source>
        <dbReference type="EMBL" id="RCR71477.1"/>
    </source>
</evidence>
<feature type="region of interest" description="Disordered" evidence="1">
    <location>
        <begin position="155"/>
        <end position="183"/>
    </location>
</feature>
<proteinExistence type="predicted"/>
<dbReference type="OrthoDB" id="919615at2"/>